<feature type="domain" description="GH3 middle" evidence="3">
    <location>
        <begin position="361"/>
        <end position="434"/>
    </location>
</feature>
<gene>
    <name evidence="5" type="ORF">Taro_008645</name>
</gene>
<evidence type="ECO:0000313" key="6">
    <source>
        <dbReference type="Proteomes" id="UP000652761"/>
    </source>
</evidence>
<dbReference type="InterPro" id="IPR055377">
    <property type="entry name" value="GH3_M"/>
</dbReference>
<dbReference type="Pfam" id="PF03321">
    <property type="entry name" value="GH3"/>
    <property type="match status" value="1"/>
</dbReference>
<dbReference type="EMBL" id="NMUH01000287">
    <property type="protein sequence ID" value="MQL76244.1"/>
    <property type="molecule type" value="Genomic_DNA"/>
</dbReference>
<keyword evidence="2" id="KW-0436">Ligase</keyword>
<sequence>MAGSQADEELLRMLEEATSDAHRLQLETLRAILRRNAGCGYLRPHLVPLGGPTDGGAAAVDAESFRRLVPVSSYEDYADHIQRMADGTGDPSVLSFDRLICFFYSSGTSSTRPKMVPYFDSQPAKVASGLAHQASFALLRRMMPPRPTINKILWFIYAGNVTETRSGLKAMAASAYPFHSGGPNPPPSPVLSMCISPKQVILGTDTQEQSYCHLLCGLSNRHVIDAIRAPYAAGLVRAIRLLESRWQQLCDDIEHGTVAAEVTDPAMRSAVQGLLGRPRPEEADRIRQICGRARWGGILGELWAEARYIACVTTGTMEQYYHLLKHYAGSSLPVLCGDYFASECAIGVNMERNLPPGETSFVIVPTAAYFEFLPFEIGSAHSREDLVDISGLQVGKMYEVVATTYRGLYRYRLGDVVRVVGFHNASPKVEFVTRAPKDYSDVFTEKDLVDAVESLQVLLRGDGSMGEIVEYASFLDSESKHVVIFLEMEKMWVPPDEVGDLAPLLKRACSFLEIGLGSVYKVKRKDGDLGPMEVVVVETGSFDELARTAVQNGAPANQYKPPKILRNSGFVELLKAHAVLSIRLPLDEEH</sequence>
<dbReference type="InterPro" id="IPR004993">
    <property type="entry name" value="GH3"/>
</dbReference>
<evidence type="ECO:0000256" key="1">
    <source>
        <dbReference type="ARBA" id="ARBA00008068"/>
    </source>
</evidence>
<evidence type="ECO:0000259" key="3">
    <source>
        <dbReference type="Pfam" id="PF23571"/>
    </source>
</evidence>
<feature type="domain" description="GH3 C-terminal" evidence="4">
    <location>
        <begin position="447"/>
        <end position="567"/>
    </location>
</feature>
<dbReference type="Pfam" id="PF23571">
    <property type="entry name" value="GH3_M"/>
    <property type="match status" value="1"/>
</dbReference>
<dbReference type="SMR" id="A0A843U3J8"/>
<protein>
    <recommendedName>
        <fullName evidence="7">Indole-3-acetic acid-amido synthetase GH3.6</fullName>
    </recommendedName>
</protein>
<dbReference type="GO" id="GO:0016881">
    <property type="term" value="F:acid-amino acid ligase activity"/>
    <property type="evidence" value="ECO:0007669"/>
    <property type="project" value="TreeGrafter"/>
</dbReference>
<evidence type="ECO:0000259" key="4">
    <source>
        <dbReference type="Pfam" id="PF23572"/>
    </source>
</evidence>
<reference evidence="5" key="1">
    <citation type="submission" date="2017-07" db="EMBL/GenBank/DDBJ databases">
        <title>Taro Niue Genome Assembly and Annotation.</title>
        <authorList>
            <person name="Atibalentja N."/>
            <person name="Keating K."/>
            <person name="Fields C.J."/>
        </authorList>
    </citation>
    <scope>NUCLEOTIDE SEQUENCE</scope>
    <source>
        <strain evidence="5">Niue_2</strain>
        <tissue evidence="5">Leaf</tissue>
    </source>
</reference>
<evidence type="ECO:0008006" key="7">
    <source>
        <dbReference type="Google" id="ProtNLM"/>
    </source>
</evidence>
<dbReference type="Pfam" id="PF23572">
    <property type="entry name" value="GH3_C"/>
    <property type="match status" value="1"/>
</dbReference>
<proteinExistence type="inferred from homology"/>
<dbReference type="InterPro" id="IPR055378">
    <property type="entry name" value="GH3_C"/>
</dbReference>
<dbReference type="Proteomes" id="UP000652761">
    <property type="component" value="Unassembled WGS sequence"/>
</dbReference>
<dbReference type="OrthoDB" id="10004661at2759"/>
<dbReference type="PANTHER" id="PTHR31901">
    <property type="entry name" value="GH3 DOMAIN-CONTAINING PROTEIN"/>
    <property type="match status" value="1"/>
</dbReference>
<dbReference type="AlphaFoldDB" id="A0A843U3J8"/>
<comment type="similarity">
    <text evidence="1">Belongs to the IAA-amido conjugating enzyme family.</text>
</comment>
<comment type="caution">
    <text evidence="5">The sequence shown here is derived from an EMBL/GenBank/DDBJ whole genome shotgun (WGS) entry which is preliminary data.</text>
</comment>
<accession>A0A843U3J8</accession>
<evidence type="ECO:0000256" key="2">
    <source>
        <dbReference type="ARBA" id="ARBA00022598"/>
    </source>
</evidence>
<dbReference type="PANTHER" id="PTHR31901:SF44">
    <property type="entry name" value="INDOLE-3-ACETIC ACID-AMIDO SYNTHETASE GH3.6-RELATED"/>
    <property type="match status" value="1"/>
</dbReference>
<name>A0A843U3J8_COLES</name>
<organism evidence="5 6">
    <name type="scientific">Colocasia esculenta</name>
    <name type="common">Wild taro</name>
    <name type="synonym">Arum esculentum</name>
    <dbReference type="NCBI Taxonomy" id="4460"/>
    <lineage>
        <taxon>Eukaryota</taxon>
        <taxon>Viridiplantae</taxon>
        <taxon>Streptophyta</taxon>
        <taxon>Embryophyta</taxon>
        <taxon>Tracheophyta</taxon>
        <taxon>Spermatophyta</taxon>
        <taxon>Magnoliopsida</taxon>
        <taxon>Liliopsida</taxon>
        <taxon>Araceae</taxon>
        <taxon>Aroideae</taxon>
        <taxon>Colocasieae</taxon>
        <taxon>Colocasia</taxon>
    </lineage>
</organism>
<dbReference type="GO" id="GO:0005737">
    <property type="term" value="C:cytoplasm"/>
    <property type="evidence" value="ECO:0007669"/>
    <property type="project" value="TreeGrafter"/>
</dbReference>
<keyword evidence="6" id="KW-1185">Reference proteome</keyword>
<evidence type="ECO:0000313" key="5">
    <source>
        <dbReference type="EMBL" id="MQL76244.1"/>
    </source>
</evidence>